<dbReference type="SUPFAM" id="SSF102405">
    <property type="entry name" value="MCP/YpsA-like"/>
    <property type="match status" value="1"/>
</dbReference>
<dbReference type="Gene3D" id="3.40.50.1000">
    <property type="entry name" value="HAD superfamily/HAD-like"/>
    <property type="match status" value="1"/>
</dbReference>
<dbReference type="Pfam" id="PF13419">
    <property type="entry name" value="HAD_2"/>
    <property type="match status" value="1"/>
</dbReference>
<dbReference type="InterPro" id="IPR023214">
    <property type="entry name" value="HAD_sf"/>
</dbReference>
<sequence>MPDDRDREASLTLLMLDAPSIGPTRMMSLLQTHGSAEAAYSEMRRTGNQRIQEYFSSVDLDDYQASLVENYRLGGDYKLWSDEDYPTNLMRWKGRPPVLFYKGDLSHLGERSLALVGRVDATALGLDSARRFARKCVENEITVVSGLAKGIDAASHAGALEEPTGSTYAVVGHGLTHTYPRENAGLYQKIPSYGAIISQFRTEVGPQKWTFPARNEVMCTLALGTVIVEGKVGCGSIIQADFSFKHGRPVFILSKNLKSQDPSWAEDLVKRGAHVIERFDQVLDVIERTLGARWNRPTRRVGVEVQPLFDLENSKIDVSWSRTSDTAVIFDIDGVVVDSREATAVALADIASRHTGRAISPRQVDVVGAPHSILSELGVRKAYEVYKAEYDLALKRATDAVRVFDEVVEGIKELKSAGVRLAAVTAQPARRANTLLPSAVKELFEHFLCYNDTRGKKELGIRAALSKMEVSPERAVYIGDTPKDLEAARIAGVKGVGVLWGFSSEDQLSRWPNELLLEKQTDISRSLLTSLFDD</sequence>
<evidence type="ECO:0000313" key="3">
    <source>
        <dbReference type="EMBL" id="MFD0851213.1"/>
    </source>
</evidence>
<accession>A0ABW3CA96</accession>
<dbReference type="PANTHER" id="PTHR43022:SF1">
    <property type="entry name" value="PROTEIN SMF"/>
    <property type="match status" value="1"/>
</dbReference>
<organism evidence="3 4">
    <name type="scientific">Actinomadura adrarensis</name>
    <dbReference type="NCBI Taxonomy" id="1819600"/>
    <lineage>
        <taxon>Bacteria</taxon>
        <taxon>Bacillati</taxon>
        <taxon>Actinomycetota</taxon>
        <taxon>Actinomycetes</taxon>
        <taxon>Streptosporangiales</taxon>
        <taxon>Thermomonosporaceae</taxon>
        <taxon>Actinomadura</taxon>
    </lineage>
</organism>
<protein>
    <submittedName>
        <fullName evidence="3">HAD-IA family hydrolase</fullName>
    </submittedName>
</protein>
<dbReference type="InterPro" id="IPR041492">
    <property type="entry name" value="HAD_2"/>
</dbReference>
<dbReference type="InterPro" id="IPR006439">
    <property type="entry name" value="HAD-SF_hydro_IA"/>
</dbReference>
<dbReference type="InterPro" id="IPR057666">
    <property type="entry name" value="DrpA_SLOG"/>
</dbReference>
<dbReference type="Proteomes" id="UP001597083">
    <property type="component" value="Unassembled WGS sequence"/>
</dbReference>
<evidence type="ECO:0000256" key="1">
    <source>
        <dbReference type="ARBA" id="ARBA00006525"/>
    </source>
</evidence>
<reference evidence="4" key="1">
    <citation type="journal article" date="2019" name="Int. J. Syst. Evol. Microbiol.">
        <title>The Global Catalogue of Microorganisms (GCM) 10K type strain sequencing project: providing services to taxonomists for standard genome sequencing and annotation.</title>
        <authorList>
            <consortium name="The Broad Institute Genomics Platform"/>
            <consortium name="The Broad Institute Genome Sequencing Center for Infectious Disease"/>
            <person name="Wu L."/>
            <person name="Ma J."/>
        </authorList>
    </citation>
    <scope>NUCLEOTIDE SEQUENCE [LARGE SCALE GENOMIC DNA]</scope>
    <source>
        <strain evidence="4">JCM 31696</strain>
    </source>
</reference>
<dbReference type="SFLD" id="SFLDS00003">
    <property type="entry name" value="Haloacid_Dehalogenase"/>
    <property type="match status" value="1"/>
</dbReference>
<dbReference type="Pfam" id="PF02481">
    <property type="entry name" value="DNA_processg_A"/>
    <property type="match status" value="1"/>
</dbReference>
<dbReference type="InterPro" id="IPR036412">
    <property type="entry name" value="HAD-like_sf"/>
</dbReference>
<dbReference type="EMBL" id="JBHTIR010000278">
    <property type="protein sequence ID" value="MFD0851213.1"/>
    <property type="molecule type" value="Genomic_DNA"/>
</dbReference>
<gene>
    <name evidence="3" type="ORF">ACFQ07_03235</name>
</gene>
<dbReference type="InterPro" id="IPR003488">
    <property type="entry name" value="DprA"/>
</dbReference>
<dbReference type="InterPro" id="IPR023198">
    <property type="entry name" value="PGP-like_dom2"/>
</dbReference>
<dbReference type="Gene3D" id="1.10.150.240">
    <property type="entry name" value="Putative phosphatase, domain 2"/>
    <property type="match status" value="1"/>
</dbReference>
<comment type="similarity">
    <text evidence="1">Belongs to the DprA/Smf family.</text>
</comment>
<dbReference type="PANTHER" id="PTHR43022">
    <property type="entry name" value="PROTEIN SMF"/>
    <property type="match status" value="1"/>
</dbReference>
<dbReference type="GO" id="GO:0016787">
    <property type="term" value="F:hydrolase activity"/>
    <property type="evidence" value="ECO:0007669"/>
    <property type="project" value="UniProtKB-KW"/>
</dbReference>
<keyword evidence="3" id="KW-0378">Hydrolase</keyword>
<feature type="domain" description="Smf/DprA SLOG" evidence="2">
    <location>
        <begin position="80"/>
        <end position="285"/>
    </location>
</feature>
<dbReference type="SFLD" id="SFLDG01129">
    <property type="entry name" value="C1.5:_HAD__Beta-PGM__Phosphata"/>
    <property type="match status" value="1"/>
</dbReference>
<keyword evidence="4" id="KW-1185">Reference proteome</keyword>
<comment type="caution">
    <text evidence="3">The sequence shown here is derived from an EMBL/GenBank/DDBJ whole genome shotgun (WGS) entry which is preliminary data.</text>
</comment>
<evidence type="ECO:0000313" key="4">
    <source>
        <dbReference type="Proteomes" id="UP001597083"/>
    </source>
</evidence>
<dbReference type="NCBIfam" id="TIGR01549">
    <property type="entry name" value="HAD-SF-IA-v1"/>
    <property type="match status" value="1"/>
</dbReference>
<dbReference type="Gene3D" id="3.40.50.450">
    <property type="match status" value="1"/>
</dbReference>
<proteinExistence type="inferred from homology"/>
<dbReference type="SUPFAM" id="SSF56784">
    <property type="entry name" value="HAD-like"/>
    <property type="match status" value="1"/>
</dbReference>
<evidence type="ECO:0000259" key="2">
    <source>
        <dbReference type="Pfam" id="PF02481"/>
    </source>
</evidence>
<name>A0ABW3CA96_9ACTN</name>